<name>A0A1K1M343_9FLAO</name>
<feature type="transmembrane region" description="Helical" evidence="1">
    <location>
        <begin position="6"/>
        <end position="24"/>
    </location>
</feature>
<dbReference type="Proteomes" id="UP000182248">
    <property type="component" value="Unassembled WGS sequence"/>
</dbReference>
<feature type="transmembrane region" description="Helical" evidence="1">
    <location>
        <begin position="59"/>
        <end position="76"/>
    </location>
</feature>
<dbReference type="EMBL" id="FPJE01000002">
    <property type="protein sequence ID" value="SFW17556.1"/>
    <property type="molecule type" value="Genomic_DNA"/>
</dbReference>
<proteinExistence type="predicted"/>
<keyword evidence="3" id="KW-1185">Reference proteome</keyword>
<protein>
    <submittedName>
        <fullName evidence="2">Uncharacterized protein</fullName>
    </submittedName>
</protein>
<gene>
    <name evidence="2" type="ORF">SAMN02927921_00343</name>
</gene>
<accession>A0A1K1M343</accession>
<keyword evidence="1" id="KW-0472">Membrane</keyword>
<feature type="transmembrane region" description="Helical" evidence="1">
    <location>
        <begin position="109"/>
        <end position="127"/>
    </location>
</feature>
<evidence type="ECO:0000313" key="3">
    <source>
        <dbReference type="Proteomes" id="UP000182248"/>
    </source>
</evidence>
<keyword evidence="1" id="KW-1133">Transmembrane helix</keyword>
<feature type="transmembrane region" description="Helical" evidence="1">
    <location>
        <begin position="83"/>
        <end position="103"/>
    </location>
</feature>
<evidence type="ECO:0000256" key="1">
    <source>
        <dbReference type="SAM" id="Phobius"/>
    </source>
</evidence>
<dbReference type="AlphaFoldDB" id="A0A1K1M343"/>
<dbReference type="STRING" id="1150368.SAMN02927921_00343"/>
<sequence length="151" mass="16936">MEYMELLVLIITALTGTWITYYSCTRWSWSAVRSSATWSMIVALFFRFFPDLFPAELTRLIPVAFIGATFVGMVSARQTTSYLGIGLAALIYSVILLHTSAYFQGYGGALGTTACVALLVVLSSRYLRSDKKAYVGTRKIWKHLKKPVRRS</sequence>
<organism evidence="2 3">
    <name type="scientific">Sinomicrobium oceani</name>
    <dbReference type="NCBI Taxonomy" id="1150368"/>
    <lineage>
        <taxon>Bacteria</taxon>
        <taxon>Pseudomonadati</taxon>
        <taxon>Bacteroidota</taxon>
        <taxon>Flavobacteriia</taxon>
        <taxon>Flavobacteriales</taxon>
        <taxon>Flavobacteriaceae</taxon>
        <taxon>Sinomicrobium</taxon>
    </lineage>
</organism>
<keyword evidence="1" id="KW-0812">Transmembrane</keyword>
<reference evidence="2 3" key="1">
    <citation type="submission" date="2016-11" db="EMBL/GenBank/DDBJ databases">
        <authorList>
            <person name="Jaros S."/>
            <person name="Januszkiewicz K."/>
            <person name="Wedrychowicz H."/>
        </authorList>
    </citation>
    <scope>NUCLEOTIDE SEQUENCE [LARGE SCALE GENOMIC DNA]</scope>
    <source>
        <strain evidence="2 3">CGMCC 1.12145</strain>
    </source>
</reference>
<evidence type="ECO:0000313" key="2">
    <source>
        <dbReference type="EMBL" id="SFW17556.1"/>
    </source>
</evidence>
<dbReference type="RefSeq" id="WP_268225376.1">
    <property type="nucleotide sequence ID" value="NZ_JAPPSR010000036.1"/>
</dbReference>